<protein>
    <recommendedName>
        <fullName evidence="1">Flagellar hook-associated protein 2 C-terminal domain-containing protein</fullName>
    </recommendedName>
</protein>
<proteinExistence type="predicted"/>
<dbReference type="KEGG" id="rsb:RS694_06970"/>
<sequence length="211" mass="21341">MQKAGARLQSQLDTTSAQLSSFGKLKSSVSDAQLAAKTLGGLTATSSVADVRSAADRFLTNFNAAVTTAKAAASVAGGSAAEASNANRVTADLNRTLRSNTANMDALRKIGIKQLSDGTLSVDVTKFDAAQKANPAAVQSALAKIGQLVDKAATKELATGGNVSDSMASLGKRASTLQAQQAGMLSMVEKLSTASSGSTGYVGYGLSAYLK</sequence>
<evidence type="ECO:0000259" key="1">
    <source>
        <dbReference type="Pfam" id="PF07195"/>
    </source>
</evidence>
<dbReference type="AlphaFoldDB" id="A0A1P8K8J0"/>
<dbReference type="InterPro" id="IPR010809">
    <property type="entry name" value="FliD_C"/>
</dbReference>
<accession>A0A1P8K8J0</accession>
<feature type="domain" description="Flagellar hook-associated protein 2 C-terminal" evidence="1">
    <location>
        <begin position="67"/>
        <end position="185"/>
    </location>
</feature>
<organism evidence="2 3">
    <name type="scientific">Rhodoferax saidenbachensis</name>
    <dbReference type="NCBI Taxonomy" id="1484693"/>
    <lineage>
        <taxon>Bacteria</taxon>
        <taxon>Pseudomonadati</taxon>
        <taxon>Pseudomonadota</taxon>
        <taxon>Betaproteobacteria</taxon>
        <taxon>Burkholderiales</taxon>
        <taxon>Comamonadaceae</taxon>
        <taxon>Rhodoferax</taxon>
    </lineage>
</organism>
<dbReference type="Proteomes" id="UP000186110">
    <property type="component" value="Chromosome"/>
</dbReference>
<dbReference type="EMBL" id="CP019239">
    <property type="protein sequence ID" value="APW42305.1"/>
    <property type="molecule type" value="Genomic_DNA"/>
</dbReference>
<dbReference type="GO" id="GO:0007155">
    <property type="term" value="P:cell adhesion"/>
    <property type="evidence" value="ECO:0007669"/>
    <property type="project" value="InterPro"/>
</dbReference>
<gene>
    <name evidence="2" type="ORF">RS694_06970</name>
</gene>
<evidence type="ECO:0000313" key="3">
    <source>
        <dbReference type="Proteomes" id="UP000186110"/>
    </source>
</evidence>
<keyword evidence="3" id="KW-1185">Reference proteome</keyword>
<dbReference type="eggNOG" id="ENOG50349PZ">
    <property type="taxonomic scope" value="Bacteria"/>
</dbReference>
<name>A0A1P8K8J0_9BURK</name>
<dbReference type="Pfam" id="PF07195">
    <property type="entry name" value="FliD_C"/>
    <property type="match status" value="1"/>
</dbReference>
<dbReference type="STRING" id="1484693.RS694_06970"/>
<dbReference type="GO" id="GO:0009288">
    <property type="term" value="C:bacterial-type flagellum"/>
    <property type="evidence" value="ECO:0007669"/>
    <property type="project" value="InterPro"/>
</dbReference>
<reference evidence="2 3" key="1">
    <citation type="submission" date="2017-01" db="EMBL/GenBank/DDBJ databases">
        <authorList>
            <person name="Mah S.A."/>
            <person name="Swanson W.J."/>
            <person name="Moy G.W."/>
            <person name="Vacquier V.D."/>
        </authorList>
    </citation>
    <scope>NUCLEOTIDE SEQUENCE [LARGE SCALE GENOMIC DNA]</scope>
    <source>
        <strain evidence="2 3">DSM 22694</strain>
    </source>
</reference>
<evidence type="ECO:0000313" key="2">
    <source>
        <dbReference type="EMBL" id="APW42305.1"/>
    </source>
</evidence>